<reference evidence="4" key="2">
    <citation type="submission" date="2017-12" db="EMBL/GenBank/DDBJ databases">
        <title>Genome sequence of the Bar-tailed Godwit (Limosa lapponica baueri).</title>
        <authorList>
            <person name="Lima N.C.B."/>
            <person name="Parody-Merino A.M."/>
            <person name="Battley P.F."/>
            <person name="Fidler A.E."/>
            <person name="Prosdocimi F."/>
        </authorList>
    </citation>
    <scope>NUCLEOTIDE SEQUENCE [LARGE SCALE GENOMIC DNA]</scope>
</reference>
<dbReference type="InterPro" id="IPR042808">
    <property type="entry name" value="CLEC7A"/>
</dbReference>
<dbReference type="AlphaFoldDB" id="A0A2I0TJJ1"/>
<dbReference type="PANTHER" id="PTHR47218">
    <property type="entry name" value="C-TYPE LECTIN DOMAIN FAMILY 7 MEMBER A"/>
    <property type="match status" value="1"/>
</dbReference>
<keyword evidence="1" id="KW-0175">Coiled coil</keyword>
<feature type="coiled-coil region" evidence="1">
    <location>
        <begin position="199"/>
        <end position="226"/>
    </location>
</feature>
<organism evidence="3 4">
    <name type="scientific">Limosa lapponica baueri</name>
    <dbReference type="NCBI Taxonomy" id="1758121"/>
    <lineage>
        <taxon>Eukaryota</taxon>
        <taxon>Metazoa</taxon>
        <taxon>Chordata</taxon>
        <taxon>Craniata</taxon>
        <taxon>Vertebrata</taxon>
        <taxon>Euteleostomi</taxon>
        <taxon>Archelosauria</taxon>
        <taxon>Archosauria</taxon>
        <taxon>Dinosauria</taxon>
        <taxon>Saurischia</taxon>
        <taxon>Theropoda</taxon>
        <taxon>Coelurosauria</taxon>
        <taxon>Aves</taxon>
        <taxon>Neognathae</taxon>
        <taxon>Neoaves</taxon>
        <taxon>Charadriiformes</taxon>
        <taxon>Scolopacidae</taxon>
        <taxon>Limosa</taxon>
    </lineage>
</organism>
<proteinExistence type="predicted"/>
<dbReference type="Proteomes" id="UP000233556">
    <property type="component" value="Unassembled WGS sequence"/>
</dbReference>
<keyword evidence="4" id="KW-1185">Reference proteome</keyword>
<evidence type="ECO:0000313" key="3">
    <source>
        <dbReference type="EMBL" id="PKU33987.1"/>
    </source>
</evidence>
<reference evidence="4" key="1">
    <citation type="submission" date="2017-11" db="EMBL/GenBank/DDBJ databases">
        <authorList>
            <person name="Lima N.C."/>
            <person name="Parody-Merino A.M."/>
            <person name="Battley P.F."/>
            <person name="Fidler A.E."/>
            <person name="Prosdocimi F."/>
        </authorList>
    </citation>
    <scope>NUCLEOTIDE SEQUENCE [LARGE SCALE GENOMIC DNA]</scope>
</reference>
<evidence type="ECO:0000313" key="4">
    <source>
        <dbReference type="Proteomes" id="UP000233556"/>
    </source>
</evidence>
<dbReference type="EMBL" id="KZ509519">
    <property type="protein sequence ID" value="PKU33987.1"/>
    <property type="molecule type" value="Genomic_DNA"/>
</dbReference>
<dbReference type="OrthoDB" id="7357196at2759"/>
<evidence type="ECO:0000256" key="1">
    <source>
        <dbReference type="SAM" id="Coils"/>
    </source>
</evidence>
<dbReference type="GO" id="GO:0001872">
    <property type="term" value="F:(1-&gt;3)-beta-D-glucan binding"/>
    <property type="evidence" value="ECO:0007669"/>
    <property type="project" value="InterPro"/>
</dbReference>
<dbReference type="GO" id="GO:0071226">
    <property type="term" value="P:cellular response to molecule of fungal origin"/>
    <property type="evidence" value="ECO:0007669"/>
    <property type="project" value="InterPro"/>
</dbReference>
<evidence type="ECO:0000256" key="2">
    <source>
        <dbReference type="SAM" id="Phobius"/>
    </source>
</evidence>
<keyword evidence="2" id="KW-0472">Membrane</keyword>
<sequence length="241" mass="26367">MINIQSVLLQNFLHGQSSPPKYFASQGIHVDSPILDTLCPAAGYTVQTYLECQLGNLDSFLCVLGMGNVCDKSLCYPIRTSVMGLQAISKGDRQNLIPVSPVGATKLLTSPVTLPEMTGEEVTYADLRFTTLEKSQELQTARAKDSPSPSSCWRLATVALGVFCLSSVVAAGVLAARFILVCHLVRERDENFTLQKAIMESLNQQLELLQAQNLNLTETVKQLATSRGTEWWEDGGSIVLW</sequence>
<gene>
    <name evidence="3" type="ORF">llap_15709</name>
</gene>
<feature type="transmembrane region" description="Helical" evidence="2">
    <location>
        <begin position="153"/>
        <end position="180"/>
    </location>
</feature>
<keyword evidence="2" id="KW-0812">Transmembrane</keyword>
<name>A0A2I0TJJ1_LIMLA</name>
<keyword evidence="2" id="KW-1133">Transmembrane helix</keyword>
<accession>A0A2I0TJJ1</accession>
<dbReference type="PANTHER" id="PTHR47218:SF2">
    <property type="entry name" value="C-TYPE LECTIN DOMAIN-CONTAINING PROTEIN"/>
    <property type="match status" value="1"/>
</dbReference>
<protein>
    <submittedName>
        <fullName evidence="3">Uncharacterized protein</fullName>
    </submittedName>
</protein>